<dbReference type="GO" id="GO:0016787">
    <property type="term" value="F:hydrolase activity"/>
    <property type="evidence" value="ECO:0007669"/>
    <property type="project" value="UniProtKB-KW"/>
</dbReference>
<dbReference type="EMBL" id="SLXQ01000009">
    <property type="protein sequence ID" value="TCP49268.1"/>
    <property type="molecule type" value="Genomic_DNA"/>
</dbReference>
<dbReference type="GO" id="GO:0016020">
    <property type="term" value="C:membrane"/>
    <property type="evidence" value="ECO:0007669"/>
    <property type="project" value="TreeGrafter"/>
</dbReference>
<dbReference type="Pfam" id="PF00561">
    <property type="entry name" value="Abhydrolase_1"/>
    <property type="match status" value="1"/>
</dbReference>
<dbReference type="SUPFAM" id="SSF53474">
    <property type="entry name" value="alpha/beta-Hydrolases"/>
    <property type="match status" value="1"/>
</dbReference>
<dbReference type="AlphaFoldDB" id="A0A4R2QL64"/>
<dbReference type="Proteomes" id="UP000294911">
    <property type="component" value="Unassembled WGS sequence"/>
</dbReference>
<accession>A0A4R2QL64</accession>
<dbReference type="InterPro" id="IPR050266">
    <property type="entry name" value="AB_hydrolase_sf"/>
</dbReference>
<evidence type="ECO:0000256" key="1">
    <source>
        <dbReference type="ARBA" id="ARBA00022801"/>
    </source>
</evidence>
<feature type="domain" description="AB hydrolase-1" evidence="3">
    <location>
        <begin position="81"/>
        <end position="331"/>
    </location>
</feature>
<evidence type="ECO:0000313" key="4">
    <source>
        <dbReference type="EMBL" id="TCP49268.1"/>
    </source>
</evidence>
<feature type="compositionally biased region" description="Polar residues" evidence="2">
    <location>
        <begin position="1"/>
        <end position="16"/>
    </location>
</feature>
<proteinExistence type="predicted"/>
<dbReference type="InterPro" id="IPR029058">
    <property type="entry name" value="AB_hydrolase_fold"/>
</dbReference>
<dbReference type="Gene3D" id="3.40.50.1820">
    <property type="entry name" value="alpha/beta hydrolase"/>
    <property type="match status" value="1"/>
</dbReference>
<dbReference type="RefSeq" id="WP_341539626.1">
    <property type="nucleotide sequence ID" value="NZ_SLXQ01000009.1"/>
</dbReference>
<dbReference type="PANTHER" id="PTHR43798">
    <property type="entry name" value="MONOACYLGLYCEROL LIPASE"/>
    <property type="match status" value="1"/>
</dbReference>
<name>A0A4R2QL64_9PSEU</name>
<evidence type="ECO:0000259" key="3">
    <source>
        <dbReference type="Pfam" id="PF00561"/>
    </source>
</evidence>
<gene>
    <name evidence="4" type="ORF">EV191_10990</name>
</gene>
<dbReference type="PRINTS" id="PR00111">
    <property type="entry name" value="ABHYDROLASE"/>
</dbReference>
<keyword evidence="1" id="KW-0378">Hydrolase</keyword>
<keyword evidence="5" id="KW-1185">Reference proteome</keyword>
<protein>
    <submittedName>
        <fullName evidence="4">Pimeloyl-ACP methyl ester carboxylesterase</fullName>
    </submittedName>
</protein>
<feature type="region of interest" description="Disordered" evidence="2">
    <location>
        <begin position="1"/>
        <end position="54"/>
    </location>
</feature>
<organism evidence="4 5">
    <name type="scientific">Tamaricihabitans halophyticus</name>
    <dbReference type="NCBI Taxonomy" id="1262583"/>
    <lineage>
        <taxon>Bacteria</taxon>
        <taxon>Bacillati</taxon>
        <taxon>Actinomycetota</taxon>
        <taxon>Actinomycetes</taxon>
        <taxon>Pseudonocardiales</taxon>
        <taxon>Pseudonocardiaceae</taxon>
        <taxon>Tamaricihabitans</taxon>
    </lineage>
</organism>
<sequence length="350" mass="37870">MTQREMTQSDAASSTPPGERAPHTRVRRSRRPPALTHVPMSTAELPTLDPHRPAWPGDVRTVGDVRLHVRVTPGNDGATAVYVHGLGGSASNWTDLAAALAPRANGLAVDLPGFGLSEPAEGFGYSLAEHTAALETFLDGLDDPAVHLFGNSMGGAISVLLAAKRPDLVRTLTLISPAVPDLRPLPSRISDPRLPLAMLPVVGRSARRKLLALTPRQRVEQVLRLCFHDPAVVPESRLVEAEQENAIRLRQRWAGDAMNRSTADIIRSWLRPGASSLWSVLPKVRVPTLVVWGAGDRVITARKASRTAEALPSARLLMLARTGHVAHMERPAMVARGVLGMWEAHRNGSW</sequence>
<comment type="caution">
    <text evidence="4">The sequence shown here is derived from an EMBL/GenBank/DDBJ whole genome shotgun (WGS) entry which is preliminary data.</text>
</comment>
<evidence type="ECO:0000256" key="2">
    <source>
        <dbReference type="SAM" id="MobiDB-lite"/>
    </source>
</evidence>
<dbReference type="PANTHER" id="PTHR43798:SF31">
    <property type="entry name" value="AB HYDROLASE SUPERFAMILY PROTEIN YCLE"/>
    <property type="match status" value="1"/>
</dbReference>
<reference evidence="4 5" key="1">
    <citation type="submission" date="2019-03" db="EMBL/GenBank/DDBJ databases">
        <title>Genomic Encyclopedia of Type Strains, Phase IV (KMG-IV): sequencing the most valuable type-strain genomes for metagenomic binning, comparative biology and taxonomic classification.</title>
        <authorList>
            <person name="Goeker M."/>
        </authorList>
    </citation>
    <scope>NUCLEOTIDE SEQUENCE [LARGE SCALE GENOMIC DNA]</scope>
    <source>
        <strain evidence="4 5">DSM 45765</strain>
    </source>
</reference>
<dbReference type="InterPro" id="IPR000073">
    <property type="entry name" value="AB_hydrolase_1"/>
</dbReference>
<evidence type="ECO:0000313" key="5">
    <source>
        <dbReference type="Proteomes" id="UP000294911"/>
    </source>
</evidence>